<evidence type="ECO:0000313" key="3">
    <source>
        <dbReference type="Proteomes" id="UP001362999"/>
    </source>
</evidence>
<dbReference type="EMBL" id="JAWWNJ010000221">
    <property type="protein sequence ID" value="KAK6969519.1"/>
    <property type="molecule type" value="Genomic_DNA"/>
</dbReference>
<evidence type="ECO:0000313" key="2">
    <source>
        <dbReference type="EMBL" id="KAK6969519.1"/>
    </source>
</evidence>
<name>A0AAV9Z3I7_9AGAR</name>
<keyword evidence="3" id="KW-1185">Reference proteome</keyword>
<accession>A0AAV9Z3I7</accession>
<reference evidence="2 3" key="1">
    <citation type="journal article" date="2024" name="J Genomics">
        <title>Draft genome sequencing and assembly of Favolaschia claudopus CIRM-BRFM 2984 isolated from oak limbs.</title>
        <authorList>
            <person name="Navarro D."/>
            <person name="Drula E."/>
            <person name="Chaduli D."/>
            <person name="Cazenave R."/>
            <person name="Ahrendt S."/>
            <person name="Wang J."/>
            <person name="Lipzen A."/>
            <person name="Daum C."/>
            <person name="Barry K."/>
            <person name="Grigoriev I.V."/>
            <person name="Favel A."/>
            <person name="Rosso M.N."/>
            <person name="Martin F."/>
        </authorList>
    </citation>
    <scope>NUCLEOTIDE SEQUENCE [LARGE SCALE GENOMIC DNA]</scope>
    <source>
        <strain evidence="2 3">CIRM-BRFM 2984</strain>
    </source>
</reference>
<evidence type="ECO:0000256" key="1">
    <source>
        <dbReference type="SAM" id="Coils"/>
    </source>
</evidence>
<keyword evidence="1" id="KW-0175">Coiled coil</keyword>
<dbReference type="AlphaFoldDB" id="A0AAV9Z3I7"/>
<comment type="caution">
    <text evidence="2">The sequence shown here is derived from an EMBL/GenBank/DDBJ whole genome shotgun (WGS) entry which is preliminary data.</text>
</comment>
<proteinExistence type="predicted"/>
<gene>
    <name evidence="2" type="ORF">R3P38DRAFT_3500695</name>
</gene>
<organism evidence="2 3">
    <name type="scientific">Favolaschia claudopus</name>
    <dbReference type="NCBI Taxonomy" id="2862362"/>
    <lineage>
        <taxon>Eukaryota</taxon>
        <taxon>Fungi</taxon>
        <taxon>Dikarya</taxon>
        <taxon>Basidiomycota</taxon>
        <taxon>Agaricomycotina</taxon>
        <taxon>Agaricomycetes</taxon>
        <taxon>Agaricomycetidae</taxon>
        <taxon>Agaricales</taxon>
        <taxon>Marasmiineae</taxon>
        <taxon>Mycenaceae</taxon>
        <taxon>Favolaschia</taxon>
    </lineage>
</organism>
<dbReference type="Proteomes" id="UP001362999">
    <property type="component" value="Unassembled WGS sequence"/>
</dbReference>
<protein>
    <submittedName>
        <fullName evidence="2">Uncharacterized protein</fullName>
    </submittedName>
</protein>
<sequence length="424" mass="48576">MCLITNREACKKYIGALDSEFASRVCRAVDKREVARVILRQLGVGFSSNEMDESIRRKEDIINLRDLVQIAEAISMYDTTYLTNTQALDADTKTAHNILAIDGNLGTAPKESRVVWNETVQVFAQNTTERLRSFEDELEKDEIVEMKEEIIRLTKSVRNMERESQEEYKEMAAWCSNEVSGLREENRALRDELEGVSIEFDSVKERSRDSEALNERRKDQVDDLDAIESKIRTVQTGLQHTRMPCKTARTQDSIESCGMEDEILVLRAGLADMSKGMRWIGERLLNLEELVERDGYGLQGLRDEIMNNTEKVQDELLTIQTQLRRAGLCAMEPVQVLGEAFLMNRMRAETRGKNNSVPTRDERALAPLLSKKQQRHLRRVEKQRLAKIASESHQKMVGDEILKGLLGYSHPSMRVLKQSKKLLI</sequence>
<feature type="coiled-coil region" evidence="1">
    <location>
        <begin position="124"/>
        <end position="230"/>
    </location>
</feature>